<protein>
    <submittedName>
        <fullName evidence="1">Uncharacterized protein</fullName>
    </submittedName>
</protein>
<sequence length="69" mass="7517">MVACARVIRVVGDNGGVILVVACGTYGQHSISASGLSNFKVDYQNTDQLFQLVPHVILYSEVVVFRFTI</sequence>
<accession>A0AAN9N204</accession>
<dbReference type="EMBL" id="JAYMYQ010000001">
    <property type="protein sequence ID" value="KAK7361808.1"/>
    <property type="molecule type" value="Genomic_DNA"/>
</dbReference>
<keyword evidence="2" id="KW-1185">Reference proteome</keyword>
<dbReference type="AlphaFoldDB" id="A0AAN9N204"/>
<evidence type="ECO:0000313" key="2">
    <source>
        <dbReference type="Proteomes" id="UP001367508"/>
    </source>
</evidence>
<proteinExistence type="predicted"/>
<organism evidence="1 2">
    <name type="scientific">Canavalia gladiata</name>
    <name type="common">Sword bean</name>
    <name type="synonym">Dolichos gladiatus</name>
    <dbReference type="NCBI Taxonomy" id="3824"/>
    <lineage>
        <taxon>Eukaryota</taxon>
        <taxon>Viridiplantae</taxon>
        <taxon>Streptophyta</taxon>
        <taxon>Embryophyta</taxon>
        <taxon>Tracheophyta</taxon>
        <taxon>Spermatophyta</taxon>
        <taxon>Magnoliopsida</taxon>
        <taxon>eudicotyledons</taxon>
        <taxon>Gunneridae</taxon>
        <taxon>Pentapetalae</taxon>
        <taxon>rosids</taxon>
        <taxon>fabids</taxon>
        <taxon>Fabales</taxon>
        <taxon>Fabaceae</taxon>
        <taxon>Papilionoideae</taxon>
        <taxon>50 kb inversion clade</taxon>
        <taxon>NPAAA clade</taxon>
        <taxon>indigoferoid/millettioid clade</taxon>
        <taxon>Phaseoleae</taxon>
        <taxon>Canavalia</taxon>
    </lineage>
</organism>
<comment type="caution">
    <text evidence="1">The sequence shown here is derived from an EMBL/GenBank/DDBJ whole genome shotgun (WGS) entry which is preliminary data.</text>
</comment>
<evidence type="ECO:0000313" key="1">
    <source>
        <dbReference type="EMBL" id="KAK7361808.1"/>
    </source>
</evidence>
<reference evidence="1 2" key="1">
    <citation type="submission" date="2024-01" db="EMBL/GenBank/DDBJ databases">
        <title>The genomes of 5 underutilized Papilionoideae crops provide insights into root nodulation and disease resistanc.</title>
        <authorList>
            <person name="Jiang F."/>
        </authorList>
    </citation>
    <scope>NUCLEOTIDE SEQUENCE [LARGE SCALE GENOMIC DNA]</scope>
    <source>
        <strain evidence="1">LVBAO_FW01</strain>
        <tissue evidence="1">Leaves</tissue>
    </source>
</reference>
<gene>
    <name evidence="1" type="ORF">VNO77_03892</name>
</gene>
<dbReference type="Proteomes" id="UP001367508">
    <property type="component" value="Unassembled WGS sequence"/>
</dbReference>
<name>A0AAN9N204_CANGL</name>